<reference evidence="4" key="1">
    <citation type="submission" date="2021-01" db="EMBL/GenBank/DDBJ databases">
        <authorList>
            <consortium name="Genoscope - CEA"/>
            <person name="William W."/>
        </authorList>
    </citation>
    <scope>NUCLEOTIDE SEQUENCE</scope>
</reference>
<dbReference type="InterPro" id="IPR033276">
    <property type="entry name" value="BB"/>
</dbReference>
<evidence type="ECO:0000313" key="4">
    <source>
        <dbReference type="EMBL" id="CAD8054214.1"/>
    </source>
</evidence>
<feature type="compositionally biased region" description="Low complexity" evidence="2">
    <location>
        <begin position="194"/>
        <end position="204"/>
    </location>
</feature>
<dbReference type="FunFam" id="3.30.40.10:FF:000790">
    <property type="entry name" value="Uncharacterized protein"/>
    <property type="match status" value="1"/>
</dbReference>
<sequence>MQNPSILNLQQVKQFQVRRPQITKGSPLLKGNQIQIAANIRNQSLLSDQPQHLKIKQQEEQELGIHNQFERRIQKQNQYDIKQQDNIFQLKLSNEHQLNQLNMQLIKKNKILSNRLQQQYKINESYMEQINKLQETNQAYEMQIHQLEEKIKKQKSKKKQLKEQIDQLQQELDEMQEKYQNNSNQDMNQEDEQQQQQQQQQQQNHIPLTRQQLYQLMQYLYQGDQQQIENFHEYQDQEIDPDAMTYEQLLELEEQIGNVPKGLTKQQIKQLPKRTLDQDNIPEDKCSVCLFEFKEEEKVRELPCKHIYHSSCIKNWLQNNKQCPLCKTEIEIQINESDEQLNQQDEQDQENEQQDELDQQQSEIE</sequence>
<comment type="caution">
    <text evidence="4">The sequence shown here is derived from an EMBL/GenBank/DDBJ whole genome shotgun (WGS) entry which is preliminary data.</text>
</comment>
<dbReference type="PANTHER" id="PTHR46400:SF5">
    <property type="entry name" value="RING-TYPE DOMAIN-CONTAINING PROTEIN"/>
    <property type="match status" value="1"/>
</dbReference>
<dbReference type="CDD" id="cd16454">
    <property type="entry name" value="RING-H2_PA-TM-RING"/>
    <property type="match status" value="1"/>
</dbReference>
<evidence type="ECO:0000259" key="3">
    <source>
        <dbReference type="PROSITE" id="PS50089"/>
    </source>
</evidence>
<organism evidence="4 5">
    <name type="scientific">Paramecium primaurelia</name>
    <dbReference type="NCBI Taxonomy" id="5886"/>
    <lineage>
        <taxon>Eukaryota</taxon>
        <taxon>Sar</taxon>
        <taxon>Alveolata</taxon>
        <taxon>Ciliophora</taxon>
        <taxon>Intramacronucleata</taxon>
        <taxon>Oligohymenophorea</taxon>
        <taxon>Peniculida</taxon>
        <taxon>Parameciidae</taxon>
        <taxon>Paramecium</taxon>
    </lineage>
</organism>
<dbReference type="SMART" id="SM00184">
    <property type="entry name" value="RING"/>
    <property type="match status" value="1"/>
</dbReference>
<feature type="domain" description="RING-type" evidence="3">
    <location>
        <begin position="286"/>
        <end position="327"/>
    </location>
</feature>
<keyword evidence="1" id="KW-0862">Zinc</keyword>
<evidence type="ECO:0000256" key="1">
    <source>
        <dbReference type="PROSITE-ProRule" id="PRU00175"/>
    </source>
</evidence>
<name>A0A8S1KTD7_PARPR</name>
<dbReference type="AlphaFoldDB" id="A0A8S1KTD7"/>
<protein>
    <recommendedName>
        <fullName evidence="3">RING-type domain-containing protein</fullName>
    </recommendedName>
</protein>
<dbReference type="InterPro" id="IPR001841">
    <property type="entry name" value="Znf_RING"/>
</dbReference>
<keyword evidence="1" id="KW-0479">Metal-binding</keyword>
<dbReference type="EMBL" id="CAJJDM010000019">
    <property type="protein sequence ID" value="CAD8054214.1"/>
    <property type="molecule type" value="Genomic_DNA"/>
</dbReference>
<accession>A0A8S1KTD7</accession>
<dbReference type="Proteomes" id="UP000688137">
    <property type="component" value="Unassembled WGS sequence"/>
</dbReference>
<dbReference type="PANTHER" id="PTHR46400">
    <property type="entry name" value="RING/U-BOX SUPERFAMILY PROTEIN"/>
    <property type="match status" value="1"/>
</dbReference>
<evidence type="ECO:0000313" key="5">
    <source>
        <dbReference type="Proteomes" id="UP000688137"/>
    </source>
</evidence>
<feature type="region of interest" description="Disordered" evidence="2">
    <location>
        <begin position="337"/>
        <end position="365"/>
    </location>
</feature>
<feature type="region of interest" description="Disordered" evidence="2">
    <location>
        <begin position="180"/>
        <end position="204"/>
    </location>
</feature>
<dbReference type="GO" id="GO:0046621">
    <property type="term" value="P:negative regulation of organ growth"/>
    <property type="evidence" value="ECO:0007669"/>
    <property type="project" value="InterPro"/>
</dbReference>
<dbReference type="GO" id="GO:0016567">
    <property type="term" value="P:protein ubiquitination"/>
    <property type="evidence" value="ECO:0007669"/>
    <property type="project" value="InterPro"/>
</dbReference>
<evidence type="ECO:0000256" key="2">
    <source>
        <dbReference type="SAM" id="MobiDB-lite"/>
    </source>
</evidence>
<dbReference type="Pfam" id="PF13639">
    <property type="entry name" value="zf-RING_2"/>
    <property type="match status" value="1"/>
</dbReference>
<dbReference type="GO" id="GO:0008270">
    <property type="term" value="F:zinc ion binding"/>
    <property type="evidence" value="ECO:0007669"/>
    <property type="project" value="UniProtKB-KW"/>
</dbReference>
<dbReference type="GO" id="GO:0004842">
    <property type="term" value="F:ubiquitin-protein transferase activity"/>
    <property type="evidence" value="ECO:0007669"/>
    <property type="project" value="InterPro"/>
</dbReference>
<proteinExistence type="predicted"/>
<keyword evidence="5" id="KW-1185">Reference proteome</keyword>
<feature type="compositionally biased region" description="Acidic residues" evidence="2">
    <location>
        <begin position="345"/>
        <end position="365"/>
    </location>
</feature>
<keyword evidence="1" id="KW-0863">Zinc-finger</keyword>
<gene>
    <name evidence="4" type="ORF">PPRIM_AZ9-3.1.T0210354</name>
</gene>
<dbReference type="OMA" id="IENFHEY"/>
<dbReference type="PROSITE" id="PS50089">
    <property type="entry name" value="ZF_RING_2"/>
    <property type="match status" value="1"/>
</dbReference>